<feature type="region of interest" description="Disordered" evidence="1">
    <location>
        <begin position="204"/>
        <end position="230"/>
    </location>
</feature>
<name>A0A1L7WT72_9HELO</name>
<gene>
    <name evidence="2" type="ORF">PAC_05876</name>
</gene>
<protein>
    <recommendedName>
        <fullName evidence="4">Fungal N-terminal domain-containing protein</fullName>
    </recommendedName>
</protein>
<organism evidence="2 3">
    <name type="scientific">Phialocephala subalpina</name>
    <dbReference type="NCBI Taxonomy" id="576137"/>
    <lineage>
        <taxon>Eukaryota</taxon>
        <taxon>Fungi</taxon>
        <taxon>Dikarya</taxon>
        <taxon>Ascomycota</taxon>
        <taxon>Pezizomycotina</taxon>
        <taxon>Leotiomycetes</taxon>
        <taxon>Helotiales</taxon>
        <taxon>Mollisiaceae</taxon>
        <taxon>Phialocephala</taxon>
        <taxon>Phialocephala fortinii species complex</taxon>
    </lineage>
</organism>
<dbReference type="Proteomes" id="UP000184330">
    <property type="component" value="Unassembled WGS sequence"/>
</dbReference>
<dbReference type="OrthoDB" id="7464126at2759"/>
<proteinExistence type="predicted"/>
<dbReference type="AlphaFoldDB" id="A0A1L7WT72"/>
<feature type="compositionally biased region" description="Basic and acidic residues" evidence="1">
    <location>
        <begin position="209"/>
        <end position="228"/>
    </location>
</feature>
<dbReference type="EMBL" id="FJOG01000007">
    <property type="protein sequence ID" value="CZR55988.1"/>
    <property type="molecule type" value="Genomic_DNA"/>
</dbReference>
<evidence type="ECO:0000256" key="1">
    <source>
        <dbReference type="SAM" id="MobiDB-lite"/>
    </source>
</evidence>
<evidence type="ECO:0000313" key="2">
    <source>
        <dbReference type="EMBL" id="CZR55988.1"/>
    </source>
</evidence>
<accession>A0A1L7WT72</accession>
<evidence type="ECO:0008006" key="4">
    <source>
        <dbReference type="Google" id="ProtNLM"/>
    </source>
</evidence>
<reference evidence="2 3" key="1">
    <citation type="submission" date="2016-03" db="EMBL/GenBank/DDBJ databases">
        <authorList>
            <person name="Ploux O."/>
        </authorList>
    </citation>
    <scope>NUCLEOTIDE SEQUENCE [LARGE SCALE GENOMIC DNA]</scope>
    <source>
        <strain evidence="2 3">UAMH 11012</strain>
    </source>
</reference>
<sequence>MHKVLQRLHHGLADPKSILHRSDNERANELQEVVAGCEGILRVVDSTVKKYDALGDNKRAGKKLWKKIKFGNGEVGDLAALRLKLSTHTSAISMMITLCQSGSQGRMEEKLTNVGGDLEGIRSKVDWIAAKMAAQNKDGTVWTTYTNDDRILWRQLRTELNREGYDSSVLRKYKHLIKSYVRELGKRGAFDQVGFDEDPIVDENLPISDIKDQKEQDSKETYRSHLEDYSETSSHSLEAVHVDEWSSDRECDVPSPPESTDFAPSVNCSITLMLDDTDVIGGRDLNSPTVDHHARQVNDDLQSRQEKVEHIPNPSHRITPDRANSNSTSEEYEFAYEYAYDSKKYPYGRNYDTSGWNHLTMSKKVSFCPYRVSAVGGAVSLRDT</sequence>
<keyword evidence="3" id="KW-1185">Reference proteome</keyword>
<evidence type="ECO:0000313" key="3">
    <source>
        <dbReference type="Proteomes" id="UP000184330"/>
    </source>
</evidence>